<protein>
    <submittedName>
        <fullName evidence="1">Uncharacterized protein</fullName>
    </submittedName>
</protein>
<evidence type="ECO:0000313" key="2">
    <source>
        <dbReference type="Proteomes" id="UP000326939"/>
    </source>
</evidence>
<name>A0A5N5JRP9_9ROSI</name>
<dbReference type="PANTHER" id="PTHR36897">
    <property type="entry name" value="OS10G0351100-LIKE PROTEIN"/>
    <property type="match status" value="1"/>
</dbReference>
<dbReference type="Proteomes" id="UP000326939">
    <property type="component" value="Chromosome 16"/>
</dbReference>
<dbReference type="PANTHER" id="PTHR36897:SF2">
    <property type="entry name" value="OS10G0350800 PROTEIN"/>
    <property type="match status" value="1"/>
</dbReference>
<gene>
    <name evidence="1" type="ORF">DKX38_024993</name>
</gene>
<proteinExistence type="predicted"/>
<dbReference type="AlphaFoldDB" id="A0A5N5JRP9"/>
<dbReference type="EMBL" id="VDCV01000016">
    <property type="protein sequence ID" value="KAB5520674.1"/>
    <property type="molecule type" value="Genomic_DNA"/>
</dbReference>
<accession>A0A5N5JRP9</accession>
<keyword evidence="2" id="KW-1185">Reference proteome</keyword>
<reference evidence="2" key="1">
    <citation type="journal article" date="2019" name="Gigascience">
        <title>De novo genome assembly of the endangered Acer yangbiense, a plant species with extremely small populations endemic to Yunnan Province, China.</title>
        <authorList>
            <person name="Yang J."/>
            <person name="Wariss H.M."/>
            <person name="Tao L."/>
            <person name="Zhang R."/>
            <person name="Yun Q."/>
            <person name="Hollingsworth P."/>
            <person name="Dao Z."/>
            <person name="Luo G."/>
            <person name="Guo H."/>
            <person name="Ma Y."/>
            <person name="Sun W."/>
        </authorList>
    </citation>
    <scope>NUCLEOTIDE SEQUENCE [LARGE SCALE GENOMIC DNA]</scope>
    <source>
        <strain evidence="2">cv. br00</strain>
    </source>
</reference>
<comment type="caution">
    <text evidence="1">The sequence shown here is derived from an EMBL/GenBank/DDBJ whole genome shotgun (WGS) entry which is preliminary data.</text>
</comment>
<sequence length="165" mass="18451">MEPTSMTLNLHISLSSPGRQARTRISYLTSPPLSCLSSPDQMKPTKTLSSSLKKSNILYRGNDTTTIKNIPILTMNEILAASKAQNLYLKLQTLEPLFRVTAESLETQNEPGRAEGHGMVMVVVLHPILYPQMQELEIRSSMISLEIRGYELLSSFARMPKMAGW</sequence>
<organism evidence="1 2">
    <name type="scientific">Salix brachista</name>
    <dbReference type="NCBI Taxonomy" id="2182728"/>
    <lineage>
        <taxon>Eukaryota</taxon>
        <taxon>Viridiplantae</taxon>
        <taxon>Streptophyta</taxon>
        <taxon>Embryophyta</taxon>
        <taxon>Tracheophyta</taxon>
        <taxon>Spermatophyta</taxon>
        <taxon>Magnoliopsida</taxon>
        <taxon>eudicotyledons</taxon>
        <taxon>Gunneridae</taxon>
        <taxon>Pentapetalae</taxon>
        <taxon>rosids</taxon>
        <taxon>fabids</taxon>
        <taxon>Malpighiales</taxon>
        <taxon>Salicaceae</taxon>
        <taxon>Saliceae</taxon>
        <taxon>Salix</taxon>
    </lineage>
</organism>
<evidence type="ECO:0000313" key="1">
    <source>
        <dbReference type="EMBL" id="KAB5520674.1"/>
    </source>
</evidence>